<reference evidence="1 2" key="1">
    <citation type="submission" date="2017-05" db="EMBL/GenBank/DDBJ databases">
        <authorList>
            <person name="Varghese N."/>
            <person name="Submissions S."/>
        </authorList>
    </citation>
    <scope>NUCLEOTIDE SEQUENCE [LARGE SCALE GENOMIC DNA]</scope>
    <source>
        <strain evidence="1 2">DSM 45474</strain>
    </source>
</reference>
<name>A0A521BIK8_9BACL</name>
<organism evidence="1 2">
    <name type="scientific">Melghirimyces algeriensis</name>
    <dbReference type="NCBI Taxonomy" id="910412"/>
    <lineage>
        <taxon>Bacteria</taxon>
        <taxon>Bacillati</taxon>
        <taxon>Bacillota</taxon>
        <taxon>Bacilli</taxon>
        <taxon>Bacillales</taxon>
        <taxon>Thermoactinomycetaceae</taxon>
        <taxon>Melghirimyces</taxon>
    </lineage>
</organism>
<evidence type="ECO:0008006" key="3">
    <source>
        <dbReference type="Google" id="ProtNLM"/>
    </source>
</evidence>
<protein>
    <recommendedName>
        <fullName evidence="3">DUF177 domain-containing protein</fullName>
    </recommendedName>
</protein>
<keyword evidence="2" id="KW-1185">Reference proteome</keyword>
<dbReference type="RefSeq" id="WP_142504419.1">
    <property type="nucleotide sequence ID" value="NZ_FXTI01000002.1"/>
</dbReference>
<dbReference type="InterPro" id="IPR003772">
    <property type="entry name" value="YceD"/>
</dbReference>
<dbReference type="EMBL" id="FXTI01000002">
    <property type="protein sequence ID" value="SMO46520.1"/>
    <property type="molecule type" value="Genomic_DNA"/>
</dbReference>
<dbReference type="Pfam" id="PF02620">
    <property type="entry name" value="YceD"/>
    <property type="match status" value="1"/>
</dbReference>
<proteinExistence type="predicted"/>
<dbReference type="Proteomes" id="UP000315636">
    <property type="component" value="Unassembled WGS sequence"/>
</dbReference>
<sequence>MLFRFRELQEQTSPVELEGEVKLEGLEEENADLVSILPVQVSIVAWKERPLFHMQGQQFAEGIFRCSRCLTTYEDSISSDWHELFTDQEDRMERSKEEEEIHLIRLDQLTDLTPFIRESLLLNIPLAPVCREDCKGLCPSCGTNWNEKACGCDNRKIDPRLAGLEKLLKRDD</sequence>
<dbReference type="PANTHER" id="PTHR34374:SF1">
    <property type="entry name" value="LARGE RIBOSOMAL RNA SUBUNIT ACCUMULATION PROTEIN YCED HOMOLOG 1, CHLOROPLASTIC"/>
    <property type="match status" value="1"/>
</dbReference>
<evidence type="ECO:0000313" key="2">
    <source>
        <dbReference type="Proteomes" id="UP000315636"/>
    </source>
</evidence>
<dbReference type="PANTHER" id="PTHR34374">
    <property type="entry name" value="LARGE RIBOSOMAL RNA SUBUNIT ACCUMULATION PROTEIN YCED HOMOLOG 1, CHLOROPLASTIC"/>
    <property type="match status" value="1"/>
</dbReference>
<evidence type="ECO:0000313" key="1">
    <source>
        <dbReference type="EMBL" id="SMO46520.1"/>
    </source>
</evidence>
<dbReference type="AlphaFoldDB" id="A0A521BIK8"/>
<dbReference type="OrthoDB" id="9790372at2"/>
<gene>
    <name evidence="1" type="ORF">SAMN06264849_102102</name>
</gene>
<accession>A0A521BIK8</accession>